<sequence length="80" mass="8604">MIKVLYFAAARDEIGPREEEFALDGVKVVADLRAKLCAKYASAAEILRGVTFARNLEYVEDDAPVHAGDEIAVIPPISGG</sequence>
<dbReference type="Pfam" id="PF02597">
    <property type="entry name" value="ThiS"/>
    <property type="match status" value="1"/>
</dbReference>
<evidence type="ECO:0000256" key="3">
    <source>
        <dbReference type="ARBA" id="ARBA00023150"/>
    </source>
</evidence>
<reference evidence="4" key="1">
    <citation type="submission" date="2022-11" db="EMBL/GenBank/DDBJ databases">
        <authorList>
            <person name="Morgan W.R."/>
            <person name="Tartar A."/>
        </authorList>
    </citation>
    <scope>NUCLEOTIDE SEQUENCE</scope>
    <source>
        <strain evidence="4">ARSEF 373</strain>
    </source>
</reference>
<dbReference type="AlphaFoldDB" id="A0AAV2Z3W1"/>
<dbReference type="SUPFAM" id="SSF54285">
    <property type="entry name" value="MoaD/ThiS"/>
    <property type="match status" value="1"/>
</dbReference>
<evidence type="ECO:0000256" key="1">
    <source>
        <dbReference type="ARBA" id="ARBA00005046"/>
    </source>
</evidence>
<evidence type="ECO:0000313" key="5">
    <source>
        <dbReference type="Proteomes" id="UP001146120"/>
    </source>
</evidence>
<proteinExistence type="predicted"/>
<dbReference type="Gene3D" id="3.10.20.30">
    <property type="match status" value="1"/>
</dbReference>
<dbReference type="EMBL" id="DAKRPA010000066">
    <property type="protein sequence ID" value="DBA00310.1"/>
    <property type="molecule type" value="Genomic_DNA"/>
</dbReference>
<evidence type="ECO:0000313" key="4">
    <source>
        <dbReference type="EMBL" id="DBA00310.1"/>
    </source>
</evidence>
<name>A0AAV2Z3W1_9STRA</name>
<dbReference type="PANTHER" id="PTHR33359:SF1">
    <property type="entry name" value="MOLYBDOPTERIN SYNTHASE SULFUR CARRIER SUBUNIT"/>
    <property type="match status" value="1"/>
</dbReference>
<dbReference type="PANTHER" id="PTHR33359">
    <property type="entry name" value="MOLYBDOPTERIN SYNTHASE SULFUR CARRIER SUBUNIT"/>
    <property type="match status" value="1"/>
</dbReference>
<dbReference type="GO" id="GO:1990133">
    <property type="term" value="C:molybdopterin adenylyltransferase complex"/>
    <property type="evidence" value="ECO:0007669"/>
    <property type="project" value="TreeGrafter"/>
</dbReference>
<comment type="pathway">
    <text evidence="1">Cofactor biosynthesis; molybdopterin biosynthesis.</text>
</comment>
<dbReference type="InterPro" id="IPR003749">
    <property type="entry name" value="ThiS/MoaD-like"/>
</dbReference>
<evidence type="ECO:0000256" key="2">
    <source>
        <dbReference type="ARBA" id="ARBA00022741"/>
    </source>
</evidence>
<dbReference type="InterPro" id="IPR012675">
    <property type="entry name" value="Beta-grasp_dom_sf"/>
</dbReference>
<comment type="caution">
    <text evidence="4">The sequence shown here is derived from an EMBL/GenBank/DDBJ whole genome shotgun (WGS) entry which is preliminary data.</text>
</comment>
<evidence type="ECO:0008006" key="6">
    <source>
        <dbReference type="Google" id="ProtNLM"/>
    </source>
</evidence>
<dbReference type="FunFam" id="3.10.20.30:FF:000010">
    <property type="entry name" value="Molybdopterin synthase sulfur carrier subunit"/>
    <property type="match status" value="1"/>
</dbReference>
<keyword evidence="5" id="KW-1185">Reference proteome</keyword>
<protein>
    <recommendedName>
        <fullName evidence="6">Molybdopterin synthase sulfur carrier subunit</fullName>
    </recommendedName>
</protein>
<dbReference type="CDD" id="cd00754">
    <property type="entry name" value="Ubl_MoaD"/>
    <property type="match status" value="1"/>
</dbReference>
<keyword evidence="2" id="KW-0547">Nucleotide-binding</keyword>
<dbReference type="NCBIfam" id="TIGR01682">
    <property type="entry name" value="moaD"/>
    <property type="match status" value="1"/>
</dbReference>
<dbReference type="GO" id="GO:0000166">
    <property type="term" value="F:nucleotide binding"/>
    <property type="evidence" value="ECO:0007669"/>
    <property type="project" value="UniProtKB-KW"/>
</dbReference>
<accession>A0AAV2Z3W1</accession>
<dbReference type="Proteomes" id="UP001146120">
    <property type="component" value="Unassembled WGS sequence"/>
</dbReference>
<dbReference type="InterPro" id="IPR044672">
    <property type="entry name" value="MOCS2A"/>
</dbReference>
<reference evidence="4" key="2">
    <citation type="journal article" date="2023" name="Microbiol Resour">
        <title>Decontamination and Annotation of the Draft Genome Sequence of the Oomycete Lagenidium giganteum ARSEF 373.</title>
        <authorList>
            <person name="Morgan W.R."/>
            <person name="Tartar A."/>
        </authorList>
    </citation>
    <scope>NUCLEOTIDE SEQUENCE</scope>
    <source>
        <strain evidence="4">ARSEF 373</strain>
    </source>
</reference>
<organism evidence="4 5">
    <name type="scientific">Lagenidium giganteum</name>
    <dbReference type="NCBI Taxonomy" id="4803"/>
    <lineage>
        <taxon>Eukaryota</taxon>
        <taxon>Sar</taxon>
        <taxon>Stramenopiles</taxon>
        <taxon>Oomycota</taxon>
        <taxon>Peronosporomycetes</taxon>
        <taxon>Pythiales</taxon>
        <taxon>Pythiaceae</taxon>
    </lineage>
</organism>
<gene>
    <name evidence="4" type="ORF">N0F65_001505</name>
</gene>
<dbReference type="GO" id="GO:0006777">
    <property type="term" value="P:Mo-molybdopterin cofactor biosynthetic process"/>
    <property type="evidence" value="ECO:0007669"/>
    <property type="project" value="UniProtKB-KW"/>
</dbReference>
<dbReference type="InterPro" id="IPR016155">
    <property type="entry name" value="Mopterin_synth/thiamin_S_b"/>
</dbReference>
<keyword evidence="3" id="KW-0501">Molybdenum cofactor biosynthesis</keyword>